<dbReference type="Gene3D" id="1.10.1200.270">
    <property type="entry name" value="Methyltransferase, alpha-helical capping domain"/>
    <property type="match status" value="1"/>
</dbReference>
<evidence type="ECO:0000256" key="1">
    <source>
        <dbReference type="ARBA" id="ARBA00022603"/>
    </source>
</evidence>
<sequence length="328" mass="37424">KQGAYVAKTMMDNEIAEKLDIEQLFSSSKLFNIADLGCSIGPNTFTVVQSIIDAVEFKYRSSGLSSSNIEFQVYFNDQTTNDFNTLFRSLPLERRYFASGVPGTFYGRLFPKASLQFVHSSYGVHWLSKIPNQVVDENPGRIHYRTKEVEEAFASQFAADMKSFLQARAEEIVCGGLMALLVCGLPSTTNLSKCSIVVLYEIFGCCFLDMVKMGLIEEAKVDSFNIPIYYARKEELETLIQNNGCFDIERMEVLPRLMHEATTLEAKKFILMLRAACEVLICEHFGAQIIEELFQRFYEKIIESGMLWDSNYMPFVDIFLLLKRKVTK</sequence>
<comment type="caution">
    <text evidence="5">The sequence shown here is derived from an EMBL/GenBank/DDBJ whole genome shotgun (WGS) entry which is preliminary data.</text>
</comment>
<feature type="non-terminal residue" evidence="5">
    <location>
        <position position="1"/>
    </location>
</feature>
<proteinExistence type="predicted"/>
<dbReference type="GO" id="GO:0008168">
    <property type="term" value="F:methyltransferase activity"/>
    <property type="evidence" value="ECO:0007669"/>
    <property type="project" value="UniProtKB-KW"/>
</dbReference>
<dbReference type="InterPro" id="IPR005299">
    <property type="entry name" value="MeTrfase_7"/>
</dbReference>
<keyword evidence="2" id="KW-0808">Transferase</keyword>
<evidence type="ECO:0000256" key="2">
    <source>
        <dbReference type="ARBA" id="ARBA00022679"/>
    </source>
</evidence>
<dbReference type="InterPro" id="IPR029063">
    <property type="entry name" value="SAM-dependent_MTases_sf"/>
</dbReference>
<dbReference type="Pfam" id="PF03492">
    <property type="entry name" value="Methyltransf_7"/>
    <property type="match status" value="1"/>
</dbReference>
<dbReference type="AlphaFoldDB" id="A0AAN8VKI1"/>
<evidence type="ECO:0000313" key="5">
    <source>
        <dbReference type="EMBL" id="KAK6931581.1"/>
    </source>
</evidence>
<evidence type="ECO:0000313" key="6">
    <source>
        <dbReference type="Proteomes" id="UP001370490"/>
    </source>
</evidence>
<evidence type="ECO:0000256" key="4">
    <source>
        <dbReference type="ARBA" id="ARBA00022842"/>
    </source>
</evidence>
<protein>
    <submittedName>
        <fullName evidence="5">SAM dependent carboxyl methyltransferase</fullName>
    </submittedName>
</protein>
<dbReference type="GO" id="GO:0046872">
    <property type="term" value="F:metal ion binding"/>
    <property type="evidence" value="ECO:0007669"/>
    <property type="project" value="UniProtKB-KW"/>
</dbReference>
<dbReference type="SUPFAM" id="SSF53335">
    <property type="entry name" value="S-adenosyl-L-methionine-dependent methyltransferases"/>
    <property type="match status" value="1"/>
</dbReference>
<dbReference type="Proteomes" id="UP001370490">
    <property type="component" value="Unassembled WGS sequence"/>
</dbReference>
<accession>A0AAN8VKI1</accession>
<dbReference type="EMBL" id="JBAMMX010000011">
    <property type="protein sequence ID" value="KAK6931581.1"/>
    <property type="molecule type" value="Genomic_DNA"/>
</dbReference>
<keyword evidence="3" id="KW-0479">Metal-binding</keyword>
<evidence type="ECO:0000256" key="3">
    <source>
        <dbReference type="ARBA" id="ARBA00022723"/>
    </source>
</evidence>
<dbReference type="GO" id="GO:0032259">
    <property type="term" value="P:methylation"/>
    <property type="evidence" value="ECO:0007669"/>
    <property type="project" value="UniProtKB-KW"/>
</dbReference>
<gene>
    <name evidence="5" type="ORF">RJ641_003374</name>
</gene>
<reference evidence="5 6" key="1">
    <citation type="submission" date="2023-12" db="EMBL/GenBank/DDBJ databases">
        <title>A high-quality genome assembly for Dillenia turbinata (Dilleniales).</title>
        <authorList>
            <person name="Chanderbali A."/>
        </authorList>
    </citation>
    <scope>NUCLEOTIDE SEQUENCE [LARGE SCALE GENOMIC DNA]</scope>
    <source>
        <strain evidence="5">LSX21</strain>
        <tissue evidence="5">Leaf</tissue>
    </source>
</reference>
<keyword evidence="1 5" id="KW-0489">Methyltransferase</keyword>
<dbReference type="PANTHER" id="PTHR31009">
    <property type="entry name" value="S-ADENOSYL-L-METHIONINE:CARBOXYL METHYLTRANSFERASE FAMILY PROTEIN"/>
    <property type="match status" value="1"/>
</dbReference>
<name>A0AAN8VKI1_9MAGN</name>
<organism evidence="5 6">
    <name type="scientific">Dillenia turbinata</name>
    <dbReference type="NCBI Taxonomy" id="194707"/>
    <lineage>
        <taxon>Eukaryota</taxon>
        <taxon>Viridiplantae</taxon>
        <taxon>Streptophyta</taxon>
        <taxon>Embryophyta</taxon>
        <taxon>Tracheophyta</taxon>
        <taxon>Spermatophyta</taxon>
        <taxon>Magnoliopsida</taxon>
        <taxon>eudicotyledons</taxon>
        <taxon>Gunneridae</taxon>
        <taxon>Pentapetalae</taxon>
        <taxon>Dilleniales</taxon>
        <taxon>Dilleniaceae</taxon>
        <taxon>Dillenia</taxon>
    </lineage>
</organism>
<dbReference type="InterPro" id="IPR042086">
    <property type="entry name" value="MeTrfase_capping"/>
</dbReference>
<keyword evidence="6" id="KW-1185">Reference proteome</keyword>
<keyword evidence="4" id="KW-0460">Magnesium</keyword>
<dbReference type="Gene3D" id="3.40.50.150">
    <property type="entry name" value="Vaccinia Virus protein VP39"/>
    <property type="match status" value="1"/>
</dbReference>